<evidence type="ECO:0000256" key="1">
    <source>
        <dbReference type="SAM" id="MobiDB-lite"/>
    </source>
</evidence>
<keyword evidence="2" id="KW-0472">Membrane</keyword>
<protein>
    <submittedName>
        <fullName evidence="3">Uncharacterized protein</fullName>
    </submittedName>
</protein>
<comment type="caution">
    <text evidence="3">The sequence shown here is derived from an EMBL/GenBank/DDBJ whole genome shotgun (WGS) entry which is preliminary data.</text>
</comment>
<reference evidence="3 4" key="1">
    <citation type="submission" date="2018-02" db="EMBL/GenBank/DDBJ databases">
        <title>8 Nocardia nova and 1 Nocardia cyriacigeorgica strain used for evolution to TMP-SMX.</title>
        <authorList>
            <person name="Mehta H."/>
            <person name="Weng J."/>
            <person name="Shamoo Y."/>
        </authorList>
    </citation>
    <scope>NUCLEOTIDE SEQUENCE [LARGE SCALE GENOMIC DNA]</scope>
    <source>
        <strain evidence="3 4">BAA2227</strain>
    </source>
</reference>
<feature type="region of interest" description="Disordered" evidence="1">
    <location>
        <begin position="1"/>
        <end position="51"/>
    </location>
</feature>
<keyword evidence="4" id="KW-1185">Reference proteome</keyword>
<organism evidence="3 4">
    <name type="scientific">Nocardia nova</name>
    <dbReference type="NCBI Taxonomy" id="37330"/>
    <lineage>
        <taxon>Bacteria</taxon>
        <taxon>Bacillati</taxon>
        <taxon>Actinomycetota</taxon>
        <taxon>Actinomycetes</taxon>
        <taxon>Mycobacteriales</taxon>
        <taxon>Nocardiaceae</taxon>
        <taxon>Nocardia</taxon>
    </lineage>
</organism>
<feature type="transmembrane region" description="Helical" evidence="2">
    <location>
        <begin position="59"/>
        <end position="77"/>
    </location>
</feature>
<evidence type="ECO:0000313" key="3">
    <source>
        <dbReference type="EMBL" id="PPJ22367.1"/>
    </source>
</evidence>
<accession>A0A2S5ZX42</accession>
<sequence length="104" mass="10762">METAGRHGAAPRDRSERGPIGYTANRTAGSPGGYREPAEPAGVRGPRAAGQDGRVSNSVIVVLLLAVAGFLVGGAFTMWKNSRVLSVMLGVCAVLAVVGVVTWW</sequence>
<evidence type="ECO:0000256" key="2">
    <source>
        <dbReference type="SAM" id="Phobius"/>
    </source>
</evidence>
<name>A0A2S5ZX42_9NOCA</name>
<dbReference type="AlphaFoldDB" id="A0A2S5ZX42"/>
<proteinExistence type="predicted"/>
<keyword evidence="2" id="KW-0812">Transmembrane</keyword>
<dbReference type="EMBL" id="PSZD01000030">
    <property type="protein sequence ID" value="PPJ22367.1"/>
    <property type="molecule type" value="Genomic_DNA"/>
</dbReference>
<keyword evidence="2" id="KW-1133">Transmembrane helix</keyword>
<evidence type="ECO:0000313" key="4">
    <source>
        <dbReference type="Proteomes" id="UP000238356"/>
    </source>
</evidence>
<feature type="transmembrane region" description="Helical" evidence="2">
    <location>
        <begin position="84"/>
        <end position="103"/>
    </location>
</feature>
<dbReference type="Proteomes" id="UP000238356">
    <property type="component" value="Unassembled WGS sequence"/>
</dbReference>
<gene>
    <name evidence="3" type="ORF">C5F51_31220</name>
</gene>